<protein>
    <submittedName>
        <fullName evidence="3">Mif4g domain protein</fullName>
        <ecNumber evidence="3">3.4.21.53</ecNumber>
    </submittedName>
</protein>
<feature type="coiled-coil region" evidence="1">
    <location>
        <begin position="239"/>
        <end position="273"/>
    </location>
</feature>
<organism evidence="3 4">
    <name type="scientific">Ichthyophthirius multifiliis</name>
    <name type="common">White spot disease agent</name>
    <name type="synonym">Ich</name>
    <dbReference type="NCBI Taxonomy" id="5932"/>
    <lineage>
        <taxon>Eukaryota</taxon>
        <taxon>Sar</taxon>
        <taxon>Alveolata</taxon>
        <taxon>Ciliophora</taxon>
        <taxon>Intramacronucleata</taxon>
        <taxon>Oligohymenophorea</taxon>
        <taxon>Hymenostomatida</taxon>
        <taxon>Ophryoglenina</taxon>
        <taxon>Ichthyophthirius</taxon>
    </lineage>
</organism>
<sequence>MDVSEEILKLFQEKYVIKALRLDLKSQNIRAKDNYSNINFGNRTSKLTLVQRFLNKLKTSNPKDRDSILNEIDNYHLQNYINDISNFISDQTVTDNDIPYFMQLCSKLHQTYEEFAGTLITNITRQIKTNIKLKEKDDKIISIKRREMMRFLCELFVIGFPVSFEKVMECLREIISQKDSKSILLNVQTALMFSTQFAFEIFGKRGFKLGYYHEKYENLPNIFNFDYQIIPQEKILKILQSMQQYIYRLTEQLKQLYEQKQVLSEKVKKILEEEGEIFEKDVELQYNRTIKNYKQLFEALSTIADCLELEFCVDFGENEAEIKQKKLVRDILEYRKEYNLMVPQLCRFVAVVSKYFKDLADFLVDKVIKDFNIYKEKNRQDFSFRDKKIRYLKYLCELVKFKVVDLGKILDILKSLIDDFSTQQIDLVCAILDNCGRFLYKCNESRFRYCGLLDNLQWKLQKANLPTNKLIQLENSINLSKPSKKRQIKAPKEETEEQKFINYLIFYVLNIQNFKQVTEVLSNMNWNEQLEQYCFKAIMKKMTKGKVDQIQLCAGVISFLNKLRPSITIKIVDELIERTIFGMETNQVQEQQKRINVIRLLSELYIFNVLEIDFIFTVLYMILNFGHEDFRDIEEQQRIDGEEDLFRISMVCNMIEPIQDYLRKKKNFQTTLKFLVNFHKYILSKKYVPIDIEFMILDTFDTLDDSQRFTKIKNFEQASELVIKVNSEQNQKEKQKILLVNMLVLLEKQKKIYNKNKNKNKSKNKNVNNNMIKNRLKKLIKKKKEKIQFFKHKQNYLKENLKIQQ</sequence>
<evidence type="ECO:0000256" key="1">
    <source>
        <dbReference type="SAM" id="Coils"/>
    </source>
</evidence>
<dbReference type="InterPro" id="IPR016024">
    <property type="entry name" value="ARM-type_fold"/>
</dbReference>
<reference evidence="3 4" key="1">
    <citation type="submission" date="2011-07" db="EMBL/GenBank/DDBJ databases">
        <authorList>
            <person name="Coyne R."/>
            <person name="Brami D."/>
            <person name="Johnson J."/>
            <person name="Hostetler J."/>
            <person name="Hannick L."/>
            <person name="Clark T."/>
            <person name="Cassidy-Hanley D."/>
            <person name="Inman J."/>
        </authorList>
    </citation>
    <scope>NUCLEOTIDE SEQUENCE [LARGE SCALE GENOMIC DNA]</scope>
    <source>
        <strain evidence="3 4">G5</strain>
    </source>
</reference>
<dbReference type="SMART" id="SM00543">
    <property type="entry name" value="MIF4G"/>
    <property type="match status" value="3"/>
</dbReference>
<proteinExistence type="predicted"/>
<accession>G0QMK8</accession>
<gene>
    <name evidence="3" type="ORF">IMG5_049590</name>
</gene>
<evidence type="ECO:0000313" key="4">
    <source>
        <dbReference type="Proteomes" id="UP000008983"/>
    </source>
</evidence>
<dbReference type="PANTHER" id="PTHR12839">
    <property type="entry name" value="NONSENSE-MEDIATED MRNA DECAY PROTEIN 2 UP-FRAMESHIFT SUPPRESSOR 2"/>
    <property type="match status" value="1"/>
</dbReference>
<keyword evidence="3" id="KW-0378">Hydrolase</keyword>
<dbReference type="GO" id="GO:0000184">
    <property type="term" value="P:nuclear-transcribed mRNA catabolic process, nonsense-mediated decay"/>
    <property type="evidence" value="ECO:0007669"/>
    <property type="project" value="InterPro"/>
</dbReference>
<dbReference type="eggNOG" id="KOG2051">
    <property type="taxonomic scope" value="Eukaryota"/>
</dbReference>
<dbReference type="RefSeq" id="XP_004037534.1">
    <property type="nucleotide sequence ID" value="XM_004037486.1"/>
</dbReference>
<dbReference type="GO" id="GO:0003723">
    <property type="term" value="F:RNA binding"/>
    <property type="evidence" value="ECO:0007669"/>
    <property type="project" value="InterPro"/>
</dbReference>
<dbReference type="AlphaFoldDB" id="G0QMK8"/>
<dbReference type="Pfam" id="PF02854">
    <property type="entry name" value="MIF4G"/>
    <property type="match status" value="3"/>
</dbReference>
<dbReference type="GeneID" id="14909729"/>
<dbReference type="OMA" id="ESVREYH"/>
<evidence type="ECO:0000313" key="3">
    <source>
        <dbReference type="EMBL" id="EGR33548.1"/>
    </source>
</evidence>
<dbReference type="InParanoid" id="G0QMK8"/>
<dbReference type="STRING" id="857967.G0QMK8"/>
<feature type="domain" description="MIF4G" evidence="2">
    <location>
        <begin position="47"/>
        <end position="257"/>
    </location>
</feature>
<evidence type="ECO:0000259" key="2">
    <source>
        <dbReference type="SMART" id="SM00543"/>
    </source>
</evidence>
<dbReference type="GO" id="GO:0004252">
    <property type="term" value="F:serine-type endopeptidase activity"/>
    <property type="evidence" value="ECO:0007669"/>
    <property type="project" value="UniProtKB-EC"/>
</dbReference>
<keyword evidence="4" id="KW-1185">Reference proteome</keyword>
<dbReference type="Gene3D" id="1.25.40.180">
    <property type="match status" value="3"/>
</dbReference>
<dbReference type="SUPFAM" id="SSF48371">
    <property type="entry name" value="ARM repeat"/>
    <property type="match status" value="3"/>
</dbReference>
<dbReference type="GO" id="GO:0005737">
    <property type="term" value="C:cytoplasm"/>
    <property type="evidence" value="ECO:0007669"/>
    <property type="project" value="TreeGrafter"/>
</dbReference>
<dbReference type="GO" id="GO:0035145">
    <property type="term" value="C:exon-exon junction complex"/>
    <property type="evidence" value="ECO:0007669"/>
    <property type="project" value="TreeGrafter"/>
</dbReference>
<feature type="non-terminal residue" evidence="3">
    <location>
        <position position="805"/>
    </location>
</feature>
<dbReference type="EMBL" id="GL983425">
    <property type="protein sequence ID" value="EGR33548.1"/>
    <property type="molecule type" value="Genomic_DNA"/>
</dbReference>
<dbReference type="EC" id="3.4.21.53" evidence="3"/>
<dbReference type="PANTHER" id="PTHR12839:SF7">
    <property type="entry name" value="REGULATOR OF NONSENSE TRANSCRIPTS 2"/>
    <property type="match status" value="1"/>
</dbReference>
<feature type="domain" description="MIF4G" evidence="2">
    <location>
        <begin position="499"/>
        <end position="706"/>
    </location>
</feature>
<dbReference type="InterPro" id="IPR039762">
    <property type="entry name" value="Nmd2/UPF2"/>
</dbReference>
<dbReference type="Proteomes" id="UP000008983">
    <property type="component" value="Unassembled WGS sequence"/>
</dbReference>
<feature type="domain" description="MIF4G" evidence="2">
    <location>
        <begin position="290"/>
        <end position="483"/>
    </location>
</feature>
<keyword evidence="1" id="KW-0175">Coiled coil</keyword>
<name>G0QMK8_ICHMU</name>
<dbReference type="OrthoDB" id="27832at2759"/>
<dbReference type="InterPro" id="IPR003890">
    <property type="entry name" value="MIF4G-like_typ-3"/>
</dbReference>